<dbReference type="NCBIfam" id="TIGR00172">
    <property type="entry name" value="maf"/>
    <property type="match status" value="1"/>
</dbReference>
<keyword evidence="6" id="KW-1185">Reference proteome</keyword>
<proteinExistence type="inferred from homology"/>
<dbReference type="PANTHER" id="PTHR43213">
    <property type="entry name" value="BIFUNCTIONAL DTTP/UTP PYROPHOSPHATASE/METHYLTRANSFERASE PROTEIN-RELATED"/>
    <property type="match status" value="1"/>
</dbReference>
<comment type="caution">
    <text evidence="5">The sequence shown here is derived from an EMBL/GenBank/DDBJ whole genome shotgun (WGS) entry which is preliminary data.</text>
</comment>
<evidence type="ECO:0000256" key="3">
    <source>
        <dbReference type="ARBA" id="ARBA00023080"/>
    </source>
</evidence>
<evidence type="ECO:0000256" key="1">
    <source>
        <dbReference type="ARBA" id="ARBA00001968"/>
    </source>
</evidence>
<comment type="function">
    <text evidence="4">Nucleoside triphosphate pyrophosphatase that hydrolyzes dTTP and UTP. May have a dual role in cell division arrest and in preventing the incorporation of modified nucleotides into cellular nucleic acids.</text>
</comment>
<evidence type="ECO:0000256" key="4">
    <source>
        <dbReference type="HAMAP-Rule" id="MF_00528"/>
    </source>
</evidence>
<feature type="site" description="Important for substrate specificity" evidence="4">
    <location>
        <position position="78"/>
    </location>
</feature>
<dbReference type="GO" id="GO:0005737">
    <property type="term" value="C:cytoplasm"/>
    <property type="evidence" value="ECO:0007669"/>
    <property type="project" value="UniProtKB-SubCell"/>
</dbReference>
<sequence>MTTLAPDPAVRLVLGSASPRRLDLLAQAGITPHAVRPPEIDETPRKAETPLDYVRRIAREKIAAIQVAEDEVVLCADTTVALGRRILGKPADEASARAMLSLLAGRRHRVITAVTVRRGDRVWERAVTTAVAVKPLTDAEIEAYIGTDDWRGKAGSYAIQGPFGAHIPWINGSFTGVVGLPLTETLGLLTAAGLAGGPR</sequence>
<keyword evidence="2 4" id="KW-0378">Hydrolase</keyword>
<dbReference type="PIRSF" id="PIRSF006305">
    <property type="entry name" value="Maf"/>
    <property type="match status" value="1"/>
</dbReference>
<reference evidence="5 6" key="1">
    <citation type="submission" date="2019-06" db="EMBL/GenBank/DDBJ databases">
        <title>YIM 131921 draft genome.</title>
        <authorList>
            <person name="Jiang L."/>
        </authorList>
    </citation>
    <scope>NUCLEOTIDE SEQUENCE [LARGE SCALE GENOMIC DNA]</scope>
    <source>
        <strain evidence="5 6">YIM 131921</strain>
    </source>
</reference>
<dbReference type="SUPFAM" id="SSF52972">
    <property type="entry name" value="ITPase-like"/>
    <property type="match status" value="1"/>
</dbReference>
<dbReference type="Pfam" id="PF02545">
    <property type="entry name" value="Maf"/>
    <property type="match status" value="1"/>
</dbReference>
<dbReference type="InterPro" id="IPR003697">
    <property type="entry name" value="Maf-like"/>
</dbReference>
<dbReference type="EC" id="3.6.1.9" evidence="4"/>
<comment type="catalytic activity">
    <reaction evidence="4">
        <text>dTTP + H2O = dTMP + diphosphate + H(+)</text>
        <dbReference type="Rhea" id="RHEA:28534"/>
        <dbReference type="ChEBI" id="CHEBI:15377"/>
        <dbReference type="ChEBI" id="CHEBI:15378"/>
        <dbReference type="ChEBI" id="CHEBI:33019"/>
        <dbReference type="ChEBI" id="CHEBI:37568"/>
        <dbReference type="ChEBI" id="CHEBI:63528"/>
        <dbReference type="EC" id="3.6.1.9"/>
    </reaction>
</comment>
<organism evidence="5 6">
    <name type="scientific">Rubellimicrobium rubrum</name>
    <dbReference type="NCBI Taxonomy" id="2585369"/>
    <lineage>
        <taxon>Bacteria</taxon>
        <taxon>Pseudomonadati</taxon>
        <taxon>Pseudomonadota</taxon>
        <taxon>Alphaproteobacteria</taxon>
        <taxon>Rhodobacterales</taxon>
        <taxon>Roseobacteraceae</taxon>
        <taxon>Rubellimicrobium</taxon>
    </lineage>
</organism>
<evidence type="ECO:0000313" key="6">
    <source>
        <dbReference type="Proteomes" id="UP000305887"/>
    </source>
</evidence>
<dbReference type="CDD" id="cd00555">
    <property type="entry name" value="Maf"/>
    <property type="match status" value="1"/>
</dbReference>
<keyword evidence="4" id="KW-0963">Cytoplasm</keyword>
<comment type="cofactor">
    <cofactor evidence="1 4">
        <name>a divalent metal cation</name>
        <dbReference type="ChEBI" id="CHEBI:60240"/>
    </cofactor>
</comment>
<comment type="catalytic activity">
    <reaction evidence="4">
        <text>UTP + H2O = UMP + diphosphate + H(+)</text>
        <dbReference type="Rhea" id="RHEA:29395"/>
        <dbReference type="ChEBI" id="CHEBI:15377"/>
        <dbReference type="ChEBI" id="CHEBI:15378"/>
        <dbReference type="ChEBI" id="CHEBI:33019"/>
        <dbReference type="ChEBI" id="CHEBI:46398"/>
        <dbReference type="ChEBI" id="CHEBI:57865"/>
        <dbReference type="EC" id="3.6.1.9"/>
    </reaction>
</comment>
<name>A0A5C4N6R0_9RHOB</name>
<dbReference type="GO" id="GO:0036221">
    <property type="term" value="F:UTP diphosphatase activity"/>
    <property type="evidence" value="ECO:0007669"/>
    <property type="project" value="RHEA"/>
</dbReference>
<comment type="similarity">
    <text evidence="4">Belongs to the Maf family. YhdE subfamily.</text>
</comment>
<dbReference type="AlphaFoldDB" id="A0A5C4N6R0"/>
<dbReference type="GO" id="GO:0036218">
    <property type="term" value="F:dTTP diphosphatase activity"/>
    <property type="evidence" value="ECO:0007669"/>
    <property type="project" value="RHEA"/>
</dbReference>
<feature type="active site" description="Proton acceptor" evidence="4">
    <location>
        <position position="77"/>
    </location>
</feature>
<dbReference type="OrthoDB" id="9807767at2"/>
<comment type="caution">
    <text evidence="4">Lacks conserved residue(s) required for the propagation of feature annotation.</text>
</comment>
<comment type="subcellular location">
    <subcellularLocation>
        <location evidence="4">Cytoplasm</location>
    </subcellularLocation>
</comment>
<dbReference type="InterPro" id="IPR029001">
    <property type="entry name" value="ITPase-like_fam"/>
</dbReference>
<dbReference type="RefSeq" id="WP_139075402.1">
    <property type="nucleotide sequence ID" value="NZ_VDFU01000003.1"/>
</dbReference>
<feature type="site" description="Important for substrate specificity" evidence="4">
    <location>
        <position position="160"/>
    </location>
</feature>
<dbReference type="GO" id="GO:0009117">
    <property type="term" value="P:nucleotide metabolic process"/>
    <property type="evidence" value="ECO:0007669"/>
    <property type="project" value="UniProtKB-KW"/>
</dbReference>
<dbReference type="Gene3D" id="3.90.950.10">
    <property type="match status" value="1"/>
</dbReference>
<feature type="site" description="Important for substrate specificity" evidence="4">
    <location>
        <position position="20"/>
    </location>
</feature>
<dbReference type="Proteomes" id="UP000305887">
    <property type="component" value="Unassembled WGS sequence"/>
</dbReference>
<gene>
    <name evidence="5" type="primary">maf</name>
    <name evidence="5" type="ORF">FHG66_04035</name>
</gene>
<evidence type="ECO:0000256" key="2">
    <source>
        <dbReference type="ARBA" id="ARBA00022801"/>
    </source>
</evidence>
<evidence type="ECO:0000313" key="5">
    <source>
        <dbReference type="EMBL" id="TNC51981.1"/>
    </source>
</evidence>
<dbReference type="PANTHER" id="PTHR43213:SF5">
    <property type="entry name" value="BIFUNCTIONAL DTTP_UTP PYROPHOSPHATASE_METHYLTRANSFERASE PROTEIN-RELATED"/>
    <property type="match status" value="1"/>
</dbReference>
<protein>
    <recommendedName>
        <fullName evidence="4">dTTP/UTP pyrophosphatase</fullName>
        <shortName evidence="4">dTTPase/UTPase</shortName>
        <ecNumber evidence="4">3.6.1.9</ecNumber>
    </recommendedName>
    <alternativeName>
        <fullName evidence="4">Nucleoside triphosphate pyrophosphatase</fullName>
    </alternativeName>
    <alternativeName>
        <fullName evidence="4">Nucleotide pyrophosphatase</fullName>
        <shortName evidence="4">Nucleotide PPase</shortName>
    </alternativeName>
</protein>
<keyword evidence="3 4" id="KW-0546">Nucleotide metabolism</keyword>
<dbReference type="EMBL" id="VDFU01000003">
    <property type="protein sequence ID" value="TNC51981.1"/>
    <property type="molecule type" value="Genomic_DNA"/>
</dbReference>
<dbReference type="HAMAP" id="MF_00528">
    <property type="entry name" value="Maf"/>
    <property type="match status" value="1"/>
</dbReference>
<accession>A0A5C4N6R0</accession>